<reference evidence="1 2" key="1">
    <citation type="submission" date="2017-05" db="EMBL/GenBank/DDBJ databases">
        <title>Functional genome analysis of Paenibacillus pasadenensis strain R16: insights on endophytic life style and antifungal activity.</title>
        <authorList>
            <person name="Passera A."/>
            <person name="Marcolungo L."/>
            <person name="Casati P."/>
            <person name="Brasca M."/>
            <person name="Quaglino F."/>
            <person name="Delledonne M."/>
        </authorList>
    </citation>
    <scope>NUCLEOTIDE SEQUENCE [LARGE SCALE GENOMIC DNA]</scope>
    <source>
        <strain evidence="1 2">R16</strain>
    </source>
</reference>
<dbReference type="Proteomes" id="UP000234789">
    <property type="component" value="Unassembled WGS sequence"/>
</dbReference>
<dbReference type="AlphaFoldDB" id="A0A2N5MZW9"/>
<gene>
    <name evidence="1" type="ORF">B8V81_2062</name>
</gene>
<protein>
    <submittedName>
        <fullName evidence="1">Uncharacterized protein</fullName>
    </submittedName>
</protein>
<dbReference type="EMBL" id="NFEZ01000004">
    <property type="protein sequence ID" value="PLT43631.1"/>
    <property type="molecule type" value="Genomic_DNA"/>
</dbReference>
<organism evidence="1 2">
    <name type="scientific">Paenibacillus pasadenensis</name>
    <dbReference type="NCBI Taxonomy" id="217090"/>
    <lineage>
        <taxon>Bacteria</taxon>
        <taxon>Bacillati</taxon>
        <taxon>Bacillota</taxon>
        <taxon>Bacilli</taxon>
        <taxon>Bacillales</taxon>
        <taxon>Paenibacillaceae</taxon>
        <taxon>Paenibacillus</taxon>
    </lineage>
</organism>
<proteinExistence type="predicted"/>
<keyword evidence="2" id="KW-1185">Reference proteome</keyword>
<name>A0A2N5MZW9_9BACL</name>
<evidence type="ECO:0000313" key="1">
    <source>
        <dbReference type="EMBL" id="PLT43631.1"/>
    </source>
</evidence>
<comment type="caution">
    <text evidence="1">The sequence shown here is derived from an EMBL/GenBank/DDBJ whole genome shotgun (WGS) entry which is preliminary data.</text>
</comment>
<evidence type="ECO:0000313" key="2">
    <source>
        <dbReference type="Proteomes" id="UP000234789"/>
    </source>
</evidence>
<accession>A0A2N5MZW9</accession>
<sequence>MWMIYKQNYPQSEQVIPIITAFSTGESWIDGKKIQTIYRYPQSCAQHVNKRMFVRGIIRQIMTIPIRSCGARFESWKAGEGFSTIVVHNRAELHCGCGSGTMEPNFTRPLAAASRQG</sequence>